<dbReference type="GO" id="GO:0005952">
    <property type="term" value="C:cAMP-dependent protein kinase complex"/>
    <property type="evidence" value="ECO:0007669"/>
    <property type="project" value="InterPro"/>
</dbReference>
<evidence type="ECO:0000313" key="10">
    <source>
        <dbReference type="EMBL" id="CAF1161893.1"/>
    </source>
</evidence>
<dbReference type="InterPro" id="IPR050503">
    <property type="entry name" value="cAMP-dep_PK_reg_su-like"/>
</dbReference>
<keyword evidence="3 7" id="KW-0116">cAMP-binding</keyword>
<dbReference type="Proteomes" id="UP000663852">
    <property type="component" value="Unassembled WGS sequence"/>
</dbReference>
<dbReference type="PRINTS" id="PR00103">
    <property type="entry name" value="CAMPKINASE"/>
</dbReference>
<comment type="similarity">
    <text evidence="1">Belongs to the cAMP-dependent kinase regulatory chain family.</text>
</comment>
<evidence type="ECO:0000256" key="1">
    <source>
        <dbReference type="ARBA" id="ARBA00005753"/>
    </source>
</evidence>
<dbReference type="AlphaFoldDB" id="A0A814TK30"/>
<evidence type="ECO:0000256" key="4">
    <source>
        <dbReference type="ARBA" id="ARBA00022737"/>
    </source>
</evidence>
<dbReference type="GO" id="GO:0034236">
    <property type="term" value="F:protein kinase A catalytic subunit binding"/>
    <property type="evidence" value="ECO:0007669"/>
    <property type="project" value="TreeGrafter"/>
</dbReference>
<proteinExistence type="inferred from homology"/>
<dbReference type="PIRSF" id="PIRSF000548">
    <property type="entry name" value="PK_regulatory"/>
    <property type="match status" value="1"/>
</dbReference>
<keyword evidence="11" id="KW-1185">Reference proteome</keyword>
<feature type="binding site" evidence="7">
    <location>
        <position position="120"/>
    </location>
    <ligand>
        <name>3',5'-cyclic AMP</name>
        <dbReference type="ChEBI" id="CHEBI:58165"/>
        <label>1</label>
    </ligand>
</feature>
<name>A0A814TK30_ADIRI</name>
<evidence type="ECO:0000256" key="6">
    <source>
        <dbReference type="ARBA" id="ARBA00023149"/>
    </source>
</evidence>
<keyword evidence="6 7" id="KW-0114">cAMP</keyword>
<evidence type="ECO:0000313" key="11">
    <source>
        <dbReference type="Proteomes" id="UP000663828"/>
    </source>
</evidence>
<dbReference type="PANTHER" id="PTHR11635">
    <property type="entry name" value="CAMP-DEPENDENT PROTEIN KINASE REGULATORY CHAIN"/>
    <property type="match status" value="1"/>
</dbReference>
<dbReference type="InterPro" id="IPR012198">
    <property type="entry name" value="cAMP_dep_PK_reg_su"/>
</dbReference>
<dbReference type="InterPro" id="IPR014710">
    <property type="entry name" value="RmlC-like_jellyroll"/>
</dbReference>
<feature type="domain" description="Cyclic nucleotide-binding" evidence="8">
    <location>
        <begin position="55"/>
        <end position="170"/>
    </location>
</feature>
<dbReference type="SMART" id="SM00100">
    <property type="entry name" value="cNMP"/>
    <property type="match status" value="2"/>
</dbReference>
<dbReference type="PROSITE" id="PS00888">
    <property type="entry name" value="CNMP_BINDING_1"/>
    <property type="match status" value="1"/>
</dbReference>
<keyword evidence="2" id="KW-0597">Phosphoprotein</keyword>
<dbReference type="GO" id="GO:0005829">
    <property type="term" value="C:cytosol"/>
    <property type="evidence" value="ECO:0007669"/>
    <property type="project" value="TreeGrafter"/>
</dbReference>
<dbReference type="EMBL" id="CAJNOR010000456">
    <property type="protein sequence ID" value="CAF0920064.1"/>
    <property type="molecule type" value="Genomic_DNA"/>
</dbReference>
<evidence type="ECO:0000256" key="2">
    <source>
        <dbReference type="ARBA" id="ARBA00022553"/>
    </source>
</evidence>
<dbReference type="InterPro" id="IPR000595">
    <property type="entry name" value="cNMP-bd_dom"/>
</dbReference>
<accession>A0A814TK30</accession>
<comment type="caution">
    <text evidence="10">The sequence shown here is derived from an EMBL/GenBank/DDBJ whole genome shotgun (WGS) entry which is preliminary data.</text>
</comment>
<dbReference type="Proteomes" id="UP000663828">
    <property type="component" value="Unassembled WGS sequence"/>
</dbReference>
<evidence type="ECO:0000256" key="3">
    <source>
        <dbReference type="ARBA" id="ARBA00022566"/>
    </source>
</evidence>
<sequence length="311" mass="35605">MTDDSNEVDLPLKAIARRGAISSTTSFESTDGMFNIEKDSRLVKLFNKAVENNLLFTHLDENERIQVFSVMSCRSYSSDEIIIDQNNEHEYFYIIEEGEVDVYADDQLIASFGECSSFGELALIQNASRFMTIKAKTNVKLWTLLGETYRKILMDITMNKRKVYDEFLIRVPILQTLNEVERFIVADSLESVQYEDGDIVVKQGELGDDFFLIVEGNCIVYQKACEYSEGVEIDTLGPGDYFGEIALLCNRARVATLVAQGVLRCVKINRERFERVLGPIREILQRNIPRYNSIISLEQLHIIIDNKKKDC</sequence>
<dbReference type="SUPFAM" id="SSF51206">
    <property type="entry name" value="cAMP-binding domain-like"/>
    <property type="match status" value="2"/>
</dbReference>
<dbReference type="PANTHER" id="PTHR11635:SF152">
    <property type="entry name" value="CAMP-DEPENDENT PROTEIN KINASE TYPE I REGULATORY SUBUNIT-RELATED"/>
    <property type="match status" value="1"/>
</dbReference>
<dbReference type="GO" id="GO:0030552">
    <property type="term" value="F:cAMP binding"/>
    <property type="evidence" value="ECO:0007669"/>
    <property type="project" value="UniProtKB-KW"/>
</dbReference>
<gene>
    <name evidence="10" type="ORF">EDS130_LOCUS23189</name>
    <name evidence="9" type="ORF">XAT740_LOCUS8988</name>
</gene>
<evidence type="ECO:0000256" key="7">
    <source>
        <dbReference type="PIRSR" id="PIRSR000548-1"/>
    </source>
</evidence>
<reference evidence="10" key="1">
    <citation type="submission" date="2021-02" db="EMBL/GenBank/DDBJ databases">
        <authorList>
            <person name="Nowell W R."/>
        </authorList>
    </citation>
    <scope>NUCLEOTIDE SEQUENCE</scope>
</reference>
<dbReference type="OrthoDB" id="417078at2759"/>
<dbReference type="CDD" id="cd00038">
    <property type="entry name" value="CAP_ED"/>
    <property type="match status" value="2"/>
</dbReference>
<evidence type="ECO:0000313" key="9">
    <source>
        <dbReference type="EMBL" id="CAF0920064.1"/>
    </source>
</evidence>
<dbReference type="PROSITE" id="PS50042">
    <property type="entry name" value="CNMP_BINDING_3"/>
    <property type="match status" value="2"/>
</dbReference>
<dbReference type="FunFam" id="2.60.120.10:FF:000006">
    <property type="entry name" value="cAMP-dependent protein kinase type I-alpha regulatory subunit"/>
    <property type="match status" value="1"/>
</dbReference>
<dbReference type="InterPro" id="IPR018490">
    <property type="entry name" value="cNMP-bd_dom_sf"/>
</dbReference>
<keyword evidence="5 7" id="KW-0547">Nucleotide-binding</keyword>
<dbReference type="InterPro" id="IPR018488">
    <property type="entry name" value="cNMP-bd_CS"/>
</dbReference>
<feature type="domain" description="Cyclic nucleotide-binding" evidence="8">
    <location>
        <begin position="173"/>
        <end position="294"/>
    </location>
</feature>
<dbReference type="GO" id="GO:0004862">
    <property type="term" value="F:cAMP-dependent protein kinase inhibitor activity"/>
    <property type="evidence" value="ECO:0007669"/>
    <property type="project" value="TreeGrafter"/>
</dbReference>
<feature type="binding site" evidence="7">
    <location>
        <position position="129"/>
    </location>
    <ligand>
        <name>3',5'-cyclic AMP</name>
        <dbReference type="ChEBI" id="CHEBI:58165"/>
        <label>1</label>
    </ligand>
</feature>
<dbReference type="EMBL" id="CAJNOJ010000125">
    <property type="protein sequence ID" value="CAF1161893.1"/>
    <property type="molecule type" value="Genomic_DNA"/>
</dbReference>
<dbReference type="Pfam" id="PF00027">
    <property type="entry name" value="cNMP_binding"/>
    <property type="match status" value="2"/>
</dbReference>
<feature type="binding site" evidence="7">
    <location>
        <position position="244"/>
    </location>
    <ligand>
        <name>3',5'-cyclic AMP</name>
        <dbReference type="ChEBI" id="CHEBI:58165"/>
        <label>2</label>
    </ligand>
</feature>
<evidence type="ECO:0000256" key="5">
    <source>
        <dbReference type="ARBA" id="ARBA00022741"/>
    </source>
</evidence>
<evidence type="ECO:0000313" key="12">
    <source>
        <dbReference type="Proteomes" id="UP000663852"/>
    </source>
</evidence>
<protein>
    <recommendedName>
        <fullName evidence="8">Cyclic nucleotide-binding domain-containing protein</fullName>
    </recommendedName>
</protein>
<keyword evidence="4" id="KW-0677">Repeat</keyword>
<feature type="binding site" evidence="7">
    <location>
        <position position="253"/>
    </location>
    <ligand>
        <name>3',5'-cyclic AMP</name>
        <dbReference type="ChEBI" id="CHEBI:58165"/>
        <label>2</label>
    </ligand>
</feature>
<organism evidence="10 12">
    <name type="scientific">Adineta ricciae</name>
    <name type="common">Rotifer</name>
    <dbReference type="NCBI Taxonomy" id="249248"/>
    <lineage>
        <taxon>Eukaryota</taxon>
        <taxon>Metazoa</taxon>
        <taxon>Spiralia</taxon>
        <taxon>Gnathifera</taxon>
        <taxon>Rotifera</taxon>
        <taxon>Eurotatoria</taxon>
        <taxon>Bdelloidea</taxon>
        <taxon>Adinetida</taxon>
        <taxon>Adinetidae</taxon>
        <taxon>Adineta</taxon>
    </lineage>
</organism>
<evidence type="ECO:0000259" key="8">
    <source>
        <dbReference type="PROSITE" id="PS50042"/>
    </source>
</evidence>
<dbReference type="Gene3D" id="2.60.120.10">
    <property type="entry name" value="Jelly Rolls"/>
    <property type="match status" value="2"/>
</dbReference>